<keyword evidence="7" id="KW-1185">Reference proteome</keyword>
<dbReference type="PANTHER" id="PTHR43401:SF2">
    <property type="entry name" value="L-THREONINE 3-DEHYDROGENASE"/>
    <property type="match status" value="1"/>
</dbReference>
<dbReference type="InterPro" id="IPR013154">
    <property type="entry name" value="ADH-like_N"/>
</dbReference>
<dbReference type="Pfam" id="PF00107">
    <property type="entry name" value="ADH_zinc_N"/>
    <property type="match status" value="1"/>
</dbReference>
<accession>A0A3R8KVS2</accession>
<dbReference type="InterPro" id="IPR011032">
    <property type="entry name" value="GroES-like_sf"/>
</dbReference>
<organism evidence="6 7">
    <name type="scientific">Schaedlerella arabinosiphila</name>
    <dbReference type="NCBI Taxonomy" id="2044587"/>
    <lineage>
        <taxon>Bacteria</taxon>
        <taxon>Bacillati</taxon>
        <taxon>Bacillota</taxon>
        <taxon>Clostridia</taxon>
        <taxon>Lachnospirales</taxon>
        <taxon>Lachnospiraceae</taxon>
        <taxon>Schaedlerella</taxon>
    </lineage>
</organism>
<dbReference type="PROSITE" id="PS00059">
    <property type="entry name" value="ADH_ZINC"/>
    <property type="match status" value="1"/>
</dbReference>
<dbReference type="InterPro" id="IPR002328">
    <property type="entry name" value="ADH_Zn_CS"/>
</dbReference>
<name>A0A3R8KVS2_9FIRM</name>
<keyword evidence="1 4" id="KW-0479">Metal-binding</keyword>
<comment type="cofactor">
    <cofactor evidence="4">
        <name>Zn(2+)</name>
        <dbReference type="ChEBI" id="CHEBI:29105"/>
    </cofactor>
</comment>
<dbReference type="InterPro" id="IPR036291">
    <property type="entry name" value="NAD(P)-bd_dom_sf"/>
</dbReference>
<dbReference type="SMART" id="SM00829">
    <property type="entry name" value="PKS_ER"/>
    <property type="match status" value="1"/>
</dbReference>
<keyword evidence="3" id="KW-0560">Oxidoreductase</keyword>
<reference evidence="6" key="1">
    <citation type="submission" date="2018-10" db="EMBL/GenBank/DDBJ databases">
        <title>Schaedlerella arabinophila gen. nov. sp. nov., isolated from the mouse intestinal tract and comparative analysis with the genome of the closely related altered Schaedler flora strain ASF502.</title>
        <authorList>
            <person name="Miyake S."/>
            <person name="Soh M."/>
            <person name="Seedorf H."/>
        </authorList>
    </citation>
    <scope>NUCLEOTIDE SEQUENCE [LARGE SCALE GENOMIC DNA]</scope>
    <source>
        <strain evidence="6">DSM 106076</strain>
    </source>
</reference>
<evidence type="ECO:0000256" key="1">
    <source>
        <dbReference type="ARBA" id="ARBA00022723"/>
    </source>
</evidence>
<dbReference type="SUPFAM" id="SSF51735">
    <property type="entry name" value="NAD(P)-binding Rossmann-fold domains"/>
    <property type="match status" value="1"/>
</dbReference>
<dbReference type="AlphaFoldDB" id="A0A3R8KVS2"/>
<dbReference type="PANTHER" id="PTHR43401">
    <property type="entry name" value="L-THREONINE 3-DEHYDROGENASE"/>
    <property type="match status" value="1"/>
</dbReference>
<keyword evidence="2 4" id="KW-0862">Zinc</keyword>
<evidence type="ECO:0000256" key="4">
    <source>
        <dbReference type="RuleBase" id="RU361277"/>
    </source>
</evidence>
<dbReference type="InterPro" id="IPR050129">
    <property type="entry name" value="Zn_alcohol_dh"/>
</dbReference>
<dbReference type="Pfam" id="PF08240">
    <property type="entry name" value="ADH_N"/>
    <property type="match status" value="1"/>
</dbReference>
<dbReference type="Proteomes" id="UP000274920">
    <property type="component" value="Unassembled WGS sequence"/>
</dbReference>
<dbReference type="CDD" id="cd08236">
    <property type="entry name" value="sugar_DH"/>
    <property type="match status" value="1"/>
</dbReference>
<comment type="similarity">
    <text evidence="4">Belongs to the zinc-containing alcohol dehydrogenase family.</text>
</comment>
<evidence type="ECO:0000313" key="6">
    <source>
        <dbReference type="EMBL" id="RRK30854.1"/>
    </source>
</evidence>
<protein>
    <submittedName>
        <fullName evidence="6">Galactitol-1-phosphate 5-dehydrogenase</fullName>
    </submittedName>
</protein>
<evidence type="ECO:0000259" key="5">
    <source>
        <dbReference type="SMART" id="SM00829"/>
    </source>
</evidence>
<dbReference type="InterPro" id="IPR020843">
    <property type="entry name" value="ER"/>
</dbReference>
<dbReference type="GO" id="GO:0008270">
    <property type="term" value="F:zinc ion binding"/>
    <property type="evidence" value="ECO:0007669"/>
    <property type="project" value="InterPro"/>
</dbReference>
<proteinExistence type="inferred from homology"/>
<evidence type="ECO:0000313" key="7">
    <source>
        <dbReference type="Proteomes" id="UP000274920"/>
    </source>
</evidence>
<sequence length="348" mass="38489">MYAPGDLRVEEVKDPEIEEDEVLVKVMAVGVCGSDIPRANKYGAHVSPIILGHEFGGIIVKAGKAVKRFQEGDHVTAPPLIPCMECHWCRKGLYSLCDHYDYYGSRRDGAMAQYIAVKESNLLKVKKSVKFEDVATADPCANALHAMYKAGFQKGDTVCINGAGAIGLFAVQYAKIKGAGQIVVIDIWDEKLKMAKEAGADFIINSKKEDPVEKIHALTQGVGLDIVIDFSGSPAAQKQCIWYAAKQGRIIFLGISHQGLNWSEKEVDYIMRGELTITGSWNSFTKPFPGKDWTESIELFEKYGMTSRNIISHRLKLEEVPDIFVKIAEGNYLFSKIMIYPNGIGMEG</sequence>
<dbReference type="Gene3D" id="3.40.50.720">
    <property type="entry name" value="NAD(P)-binding Rossmann-like Domain"/>
    <property type="match status" value="1"/>
</dbReference>
<evidence type="ECO:0000256" key="3">
    <source>
        <dbReference type="ARBA" id="ARBA00023002"/>
    </source>
</evidence>
<feature type="domain" description="Enoyl reductase (ER)" evidence="5">
    <location>
        <begin position="5"/>
        <end position="339"/>
    </location>
</feature>
<dbReference type="SUPFAM" id="SSF50129">
    <property type="entry name" value="GroES-like"/>
    <property type="match status" value="1"/>
</dbReference>
<gene>
    <name evidence="6" type="ORF">EBB54_05295</name>
</gene>
<dbReference type="GO" id="GO:0016491">
    <property type="term" value="F:oxidoreductase activity"/>
    <property type="evidence" value="ECO:0007669"/>
    <property type="project" value="UniProtKB-KW"/>
</dbReference>
<comment type="caution">
    <text evidence="6">The sequence shown here is derived from an EMBL/GenBank/DDBJ whole genome shotgun (WGS) entry which is preliminary data.</text>
</comment>
<dbReference type="Gene3D" id="3.90.180.10">
    <property type="entry name" value="Medium-chain alcohol dehydrogenases, catalytic domain"/>
    <property type="match status" value="1"/>
</dbReference>
<evidence type="ECO:0000256" key="2">
    <source>
        <dbReference type="ARBA" id="ARBA00022833"/>
    </source>
</evidence>
<dbReference type="InterPro" id="IPR013149">
    <property type="entry name" value="ADH-like_C"/>
</dbReference>
<dbReference type="EMBL" id="RHJS01000002">
    <property type="protein sequence ID" value="RRK30854.1"/>
    <property type="molecule type" value="Genomic_DNA"/>
</dbReference>